<name>A0A449GZQ2_NOCFR</name>
<keyword evidence="1" id="KW-0472">Membrane</keyword>
<keyword evidence="1" id="KW-0812">Transmembrane</keyword>
<keyword evidence="1" id="KW-1133">Transmembrane helix</keyword>
<sequence>MRLRANDIYGGVVGTVLASVIVAAMPLGENPSQAALWVCVSIAITAITRSYGQHVSTHSADSEAGFWTDLGRNMLTGIPLVIACLPTILILLFAHVLDWHDDIVHPDGSVTVGYTTVILVVNMVLLFGWGLLAARAGGYSAWKAAAIGLGNTALGLAVFVVNSLNQ</sequence>
<gene>
    <name evidence="2" type="ORF">NCTC1935_02184</name>
</gene>
<proteinExistence type="predicted"/>
<dbReference type="RefSeq" id="WP_098083860.1">
    <property type="nucleotide sequence ID" value="NZ_CAACYE020000001.1"/>
</dbReference>
<evidence type="ECO:0000256" key="1">
    <source>
        <dbReference type="SAM" id="Phobius"/>
    </source>
</evidence>
<accession>A0A449GZQ2</accession>
<protein>
    <submittedName>
        <fullName evidence="2">Uncharacterized protein</fullName>
    </submittedName>
</protein>
<evidence type="ECO:0000313" key="2">
    <source>
        <dbReference type="EMBL" id="VFA84355.1"/>
    </source>
</evidence>
<feature type="transmembrane region" description="Helical" evidence="1">
    <location>
        <begin position="114"/>
        <end position="132"/>
    </location>
</feature>
<reference evidence="2" key="1">
    <citation type="submission" date="2019-02" db="EMBL/GenBank/DDBJ databases">
        <authorList>
            <consortium name="Pathogen Informatics"/>
        </authorList>
    </citation>
    <scope>NUCLEOTIDE SEQUENCE</scope>
    <source>
        <strain evidence="2">3012STDY6733949</strain>
    </source>
</reference>
<dbReference type="AlphaFoldDB" id="A0A449GZQ2"/>
<feature type="transmembrane region" description="Helical" evidence="1">
    <location>
        <begin position="7"/>
        <end position="28"/>
    </location>
</feature>
<organism evidence="2">
    <name type="scientific">Nocardia farcinica</name>
    <dbReference type="NCBI Taxonomy" id="37329"/>
    <lineage>
        <taxon>Bacteria</taxon>
        <taxon>Bacillati</taxon>
        <taxon>Actinomycetota</taxon>
        <taxon>Actinomycetes</taxon>
        <taxon>Mycobacteriales</taxon>
        <taxon>Nocardiaceae</taxon>
        <taxon>Nocardia</taxon>
    </lineage>
</organism>
<feature type="transmembrane region" description="Helical" evidence="1">
    <location>
        <begin position="144"/>
        <end position="164"/>
    </location>
</feature>
<feature type="transmembrane region" description="Helical" evidence="1">
    <location>
        <begin position="34"/>
        <end position="52"/>
    </location>
</feature>
<dbReference type="EMBL" id="CAACYE010000005">
    <property type="protein sequence ID" value="VFA84355.1"/>
    <property type="molecule type" value="Genomic_DNA"/>
</dbReference>
<feature type="transmembrane region" description="Helical" evidence="1">
    <location>
        <begin position="73"/>
        <end position="94"/>
    </location>
</feature>